<protein>
    <recommendedName>
        <fullName evidence="1">DUF5641 domain-containing protein</fullName>
    </recommendedName>
</protein>
<name>A0A9D4IAJ6_DREPO</name>
<feature type="domain" description="DUF5641" evidence="1">
    <location>
        <begin position="71"/>
        <end position="163"/>
    </location>
</feature>
<dbReference type="InterPro" id="IPR040676">
    <property type="entry name" value="DUF5641"/>
</dbReference>
<gene>
    <name evidence="2" type="ORF">DPMN_187621</name>
</gene>
<comment type="caution">
    <text evidence="2">The sequence shown here is derived from an EMBL/GenBank/DDBJ whole genome shotgun (WGS) entry which is preliminary data.</text>
</comment>
<organism evidence="2 3">
    <name type="scientific">Dreissena polymorpha</name>
    <name type="common">Zebra mussel</name>
    <name type="synonym">Mytilus polymorpha</name>
    <dbReference type="NCBI Taxonomy" id="45954"/>
    <lineage>
        <taxon>Eukaryota</taxon>
        <taxon>Metazoa</taxon>
        <taxon>Spiralia</taxon>
        <taxon>Lophotrochozoa</taxon>
        <taxon>Mollusca</taxon>
        <taxon>Bivalvia</taxon>
        <taxon>Autobranchia</taxon>
        <taxon>Heteroconchia</taxon>
        <taxon>Euheterodonta</taxon>
        <taxon>Imparidentia</taxon>
        <taxon>Neoheterodontei</taxon>
        <taxon>Myida</taxon>
        <taxon>Dreissenoidea</taxon>
        <taxon>Dreissenidae</taxon>
        <taxon>Dreissena</taxon>
    </lineage>
</organism>
<dbReference type="AlphaFoldDB" id="A0A9D4IAJ6"/>
<reference evidence="2" key="2">
    <citation type="submission" date="2020-11" db="EMBL/GenBank/DDBJ databases">
        <authorList>
            <person name="McCartney M.A."/>
            <person name="Auch B."/>
            <person name="Kono T."/>
            <person name="Mallez S."/>
            <person name="Becker A."/>
            <person name="Gohl D.M."/>
            <person name="Silverstein K.A.T."/>
            <person name="Koren S."/>
            <person name="Bechman K.B."/>
            <person name="Herman A."/>
            <person name="Abrahante J.E."/>
            <person name="Garbe J."/>
        </authorList>
    </citation>
    <scope>NUCLEOTIDE SEQUENCE</scope>
    <source>
        <strain evidence="2">Duluth1</strain>
        <tissue evidence="2">Whole animal</tissue>
    </source>
</reference>
<dbReference type="EMBL" id="JAIWYP010000010">
    <property type="protein sequence ID" value="KAH3752993.1"/>
    <property type="molecule type" value="Genomic_DNA"/>
</dbReference>
<dbReference type="Pfam" id="PF18701">
    <property type="entry name" value="DUF5641"/>
    <property type="match status" value="1"/>
</dbReference>
<evidence type="ECO:0000259" key="1">
    <source>
        <dbReference type="Pfam" id="PF18701"/>
    </source>
</evidence>
<evidence type="ECO:0000313" key="2">
    <source>
        <dbReference type="EMBL" id="KAH3752993.1"/>
    </source>
</evidence>
<sequence length="170" mass="19520">METLQTIVTEIEAVINDRPLTHVSSSIDDLEPLTPSHLLYGRKMTSLPHHTHLPDDEMTQIQSDQTTLTNRAKQQSDIIEQFWRRWKSEYLTALREFHTTTGSNEKRIRVGDVVQIYDEGPRIRWKLAVVLELMTGNDGSVRAAKIKTKRGITNRPIVKLYPLETASDVE</sequence>
<dbReference type="Proteomes" id="UP000828390">
    <property type="component" value="Unassembled WGS sequence"/>
</dbReference>
<keyword evidence="3" id="KW-1185">Reference proteome</keyword>
<proteinExistence type="predicted"/>
<reference evidence="2" key="1">
    <citation type="journal article" date="2019" name="bioRxiv">
        <title>The Genome of the Zebra Mussel, Dreissena polymorpha: A Resource for Invasive Species Research.</title>
        <authorList>
            <person name="McCartney M.A."/>
            <person name="Auch B."/>
            <person name="Kono T."/>
            <person name="Mallez S."/>
            <person name="Zhang Y."/>
            <person name="Obille A."/>
            <person name="Becker A."/>
            <person name="Abrahante J.E."/>
            <person name="Garbe J."/>
            <person name="Badalamenti J.P."/>
            <person name="Herman A."/>
            <person name="Mangelson H."/>
            <person name="Liachko I."/>
            <person name="Sullivan S."/>
            <person name="Sone E.D."/>
            <person name="Koren S."/>
            <person name="Silverstein K.A.T."/>
            <person name="Beckman K.B."/>
            <person name="Gohl D.M."/>
        </authorList>
    </citation>
    <scope>NUCLEOTIDE SEQUENCE</scope>
    <source>
        <strain evidence="2">Duluth1</strain>
        <tissue evidence="2">Whole animal</tissue>
    </source>
</reference>
<dbReference type="PANTHER" id="PTHR47331">
    <property type="entry name" value="PHD-TYPE DOMAIN-CONTAINING PROTEIN"/>
    <property type="match status" value="1"/>
</dbReference>
<evidence type="ECO:0000313" key="3">
    <source>
        <dbReference type="Proteomes" id="UP000828390"/>
    </source>
</evidence>
<accession>A0A9D4IAJ6</accession>